<comment type="caution">
    <text evidence="1">The sequence shown here is derived from an EMBL/GenBank/DDBJ whole genome shotgun (WGS) entry which is preliminary data.</text>
</comment>
<evidence type="ECO:0000313" key="1">
    <source>
        <dbReference type="EMBL" id="ECT8498056.1"/>
    </source>
</evidence>
<dbReference type="EMBL" id="AAKOBS010000022">
    <property type="protein sequence ID" value="ECT8498056.1"/>
    <property type="molecule type" value="Genomic_DNA"/>
</dbReference>
<dbReference type="AlphaFoldDB" id="A0A602Z908"/>
<protein>
    <submittedName>
        <fullName evidence="1">Uncharacterized protein</fullName>
    </submittedName>
</protein>
<reference evidence="1" key="1">
    <citation type="submission" date="2018-07" db="EMBL/GenBank/DDBJ databases">
        <authorList>
            <consortium name="PulseNet: The National Subtyping Network for Foodborne Disease Surveillance"/>
            <person name="Tarr C.L."/>
            <person name="Trees E."/>
            <person name="Katz L.S."/>
            <person name="Carleton-Romer H.A."/>
            <person name="Stroika S."/>
            <person name="Kucerova Z."/>
            <person name="Roache K.F."/>
            <person name="Sabol A.L."/>
            <person name="Besser J."/>
            <person name="Gerner-Smidt P."/>
        </authorList>
    </citation>
    <scope>NUCLEOTIDE SEQUENCE [LARGE SCALE GENOMIC DNA]</scope>
    <source>
        <strain evidence="1">PNUSAS006183</strain>
    </source>
</reference>
<gene>
    <name evidence="1" type="ORF">BWQ27_18210</name>
</gene>
<name>A0A602Z908_SALET</name>
<dbReference type="Proteomes" id="UP000839894">
    <property type="component" value="Unassembled WGS sequence"/>
</dbReference>
<organism evidence="1">
    <name type="scientific">Salmonella enterica subsp. enterica serovar Pensacola</name>
    <dbReference type="NCBI Taxonomy" id="34042"/>
    <lineage>
        <taxon>Bacteria</taxon>
        <taxon>Pseudomonadati</taxon>
        <taxon>Pseudomonadota</taxon>
        <taxon>Gammaproteobacteria</taxon>
        <taxon>Enterobacterales</taxon>
        <taxon>Enterobacteriaceae</taxon>
        <taxon>Salmonella</taxon>
    </lineage>
</organism>
<sequence length="69" mass="7826">MSRRLKDRIKIQGDPCALPGSPYNSPPVAQCPSYGVNAAYFPHKKAWKSRENKERELTPECTIITIRPL</sequence>
<accession>A0A602Z908</accession>
<proteinExistence type="predicted"/>